<dbReference type="RefSeq" id="WP_186736302.1">
    <property type="nucleotide sequence ID" value="NZ_VFIA01000004.1"/>
</dbReference>
<reference evidence="2 3" key="1">
    <citation type="submission" date="2019-06" db="EMBL/GenBank/DDBJ databases">
        <title>Spirosoma utsteinense sp. nov. isolated from Antarctic ice-free soils.</title>
        <authorList>
            <person name="Tahon G."/>
        </authorList>
    </citation>
    <scope>NUCLEOTIDE SEQUENCE [LARGE SCALE GENOMIC DNA]</scope>
    <source>
        <strain evidence="2 3">LMG 31447</strain>
    </source>
</reference>
<comment type="caution">
    <text evidence="2">The sequence shown here is derived from an EMBL/GenBank/DDBJ whole genome shotgun (WGS) entry which is preliminary data.</text>
</comment>
<feature type="region of interest" description="Disordered" evidence="1">
    <location>
        <begin position="114"/>
        <end position="243"/>
    </location>
</feature>
<proteinExistence type="predicted"/>
<evidence type="ECO:0000256" key="1">
    <source>
        <dbReference type="SAM" id="MobiDB-lite"/>
    </source>
</evidence>
<feature type="compositionally biased region" description="Gly residues" evidence="1">
    <location>
        <begin position="197"/>
        <end position="209"/>
    </location>
</feature>
<feature type="compositionally biased region" description="Polar residues" evidence="1">
    <location>
        <begin position="139"/>
        <end position="154"/>
    </location>
</feature>
<evidence type="ECO:0008006" key="4">
    <source>
        <dbReference type="Google" id="ProtNLM"/>
    </source>
</evidence>
<sequence length="243" mass="24323">MALDQHAANLVTTTVNAFNGDTTSISPIDGISLIDSWISALSNSDQDTDSVAGGLNELRTELQSSNPDGARIQQLLGYMVDQANQVASSADAEVKETLDPLVNALQGFRQQLGGSEKMAAMNTQPSDTVMPGESGGQAPMTSTVGGESTNSGAGASTLREDDDDQLTNRNGGTMDSGSAPAAEATTGSAGAEQQDGGSYGSGYGTGSDGGGDDYSTNSGTQRSGVSGGTAESGSAASGGRSQY</sequence>
<feature type="compositionally biased region" description="Low complexity" evidence="1">
    <location>
        <begin position="213"/>
        <end position="243"/>
    </location>
</feature>
<name>A0ABR6W440_9BACT</name>
<accession>A0ABR6W440</accession>
<evidence type="ECO:0000313" key="2">
    <source>
        <dbReference type="EMBL" id="MBC3790480.1"/>
    </source>
</evidence>
<organism evidence="2 3">
    <name type="scientific">Spirosoma utsteinense</name>
    <dbReference type="NCBI Taxonomy" id="2585773"/>
    <lineage>
        <taxon>Bacteria</taxon>
        <taxon>Pseudomonadati</taxon>
        <taxon>Bacteroidota</taxon>
        <taxon>Cytophagia</taxon>
        <taxon>Cytophagales</taxon>
        <taxon>Cytophagaceae</taxon>
        <taxon>Spirosoma</taxon>
    </lineage>
</organism>
<gene>
    <name evidence="2" type="ORF">FH603_970</name>
</gene>
<evidence type="ECO:0000313" key="3">
    <source>
        <dbReference type="Proteomes" id="UP000700732"/>
    </source>
</evidence>
<dbReference type="Proteomes" id="UP000700732">
    <property type="component" value="Unassembled WGS sequence"/>
</dbReference>
<protein>
    <recommendedName>
        <fullName evidence="4">Type VII secretion system (Wss) protein ESAT-6</fullName>
    </recommendedName>
</protein>
<keyword evidence="3" id="KW-1185">Reference proteome</keyword>
<feature type="compositionally biased region" description="Low complexity" evidence="1">
    <location>
        <begin position="176"/>
        <end position="196"/>
    </location>
</feature>
<dbReference type="EMBL" id="VFIA01000004">
    <property type="protein sequence ID" value="MBC3790480.1"/>
    <property type="molecule type" value="Genomic_DNA"/>
</dbReference>